<dbReference type="AlphaFoldDB" id="A0A6I3W1Q4"/>
<evidence type="ECO:0000256" key="1">
    <source>
        <dbReference type="SAM" id="MobiDB-lite"/>
    </source>
</evidence>
<dbReference type="EMBL" id="WNNK01000002">
    <property type="protein sequence ID" value="MUF03428.1"/>
    <property type="molecule type" value="Genomic_DNA"/>
</dbReference>
<protein>
    <submittedName>
        <fullName evidence="2">Uncharacterized protein</fullName>
    </submittedName>
</protein>
<keyword evidence="3" id="KW-1185">Reference proteome</keyword>
<accession>A0A6I3W1Q4</accession>
<evidence type="ECO:0000313" key="2">
    <source>
        <dbReference type="EMBL" id="MUF03428.1"/>
    </source>
</evidence>
<feature type="region of interest" description="Disordered" evidence="1">
    <location>
        <begin position="1"/>
        <end position="33"/>
    </location>
</feature>
<evidence type="ECO:0000313" key="3">
    <source>
        <dbReference type="Proteomes" id="UP000438196"/>
    </source>
</evidence>
<dbReference type="Proteomes" id="UP000438196">
    <property type="component" value="Unassembled WGS sequence"/>
</dbReference>
<proteinExistence type="predicted"/>
<comment type="caution">
    <text evidence="2">The sequence shown here is derived from an EMBL/GenBank/DDBJ whole genome shotgun (WGS) entry which is preliminary data.</text>
</comment>
<sequence length="81" mass="9272">MMINNFNPAPMIQPQPHPEKNQPKKTAASNLSDQQMWGEGVSAEKAAIYRDLTTPWWEKEENLLTSVDDLLEMTDVQEDVE</sequence>
<dbReference type="RefSeq" id="WP_155581819.1">
    <property type="nucleotide sequence ID" value="NZ_JBHSTH010000001.1"/>
</dbReference>
<name>A0A6I3W1Q4_9PSED</name>
<gene>
    <name evidence="2" type="ORF">GNF76_03720</name>
</gene>
<reference evidence="2 3" key="1">
    <citation type="submission" date="2019-11" db="EMBL/GenBank/DDBJ databases">
        <title>Pseudomonas karstica sp. nov. and Pseudomonas spelaei sp. nov. from karst caves.</title>
        <authorList>
            <person name="Zeman M."/>
        </authorList>
    </citation>
    <scope>NUCLEOTIDE SEQUENCE [LARGE SCALE GENOMIC DNA]</scope>
    <source>
        <strain evidence="2 3">CCM 7893</strain>
    </source>
</reference>
<organism evidence="2 3">
    <name type="scientific">Pseudomonas spelaei</name>
    <dbReference type="NCBI Taxonomy" id="1055469"/>
    <lineage>
        <taxon>Bacteria</taxon>
        <taxon>Pseudomonadati</taxon>
        <taxon>Pseudomonadota</taxon>
        <taxon>Gammaproteobacteria</taxon>
        <taxon>Pseudomonadales</taxon>
        <taxon>Pseudomonadaceae</taxon>
        <taxon>Pseudomonas</taxon>
    </lineage>
</organism>